<keyword evidence="2" id="KW-1185">Reference proteome</keyword>
<name>A0A7J8U5M7_9ROSI</name>
<protein>
    <submittedName>
        <fullName evidence="1">Uncharacterized protein</fullName>
    </submittedName>
</protein>
<accession>A0A7J8U5M7</accession>
<sequence length="41" mass="5170">MWDIVPIRGKEVQVIPRTIFNFYNAPYYEKYFIDEINFEYF</sequence>
<reference evidence="1 2" key="1">
    <citation type="journal article" date="2019" name="Genome Biol. Evol.">
        <title>Insights into the evolution of the New World diploid cottons (Gossypium, subgenus Houzingenia) based on genome sequencing.</title>
        <authorList>
            <person name="Grover C.E."/>
            <person name="Arick M.A. 2nd"/>
            <person name="Thrash A."/>
            <person name="Conover J.L."/>
            <person name="Sanders W.S."/>
            <person name="Peterson D.G."/>
            <person name="Frelichowski J.E."/>
            <person name="Scheffler J.A."/>
            <person name="Scheffler B.E."/>
            <person name="Wendel J.F."/>
        </authorList>
    </citation>
    <scope>NUCLEOTIDE SEQUENCE [LARGE SCALE GENOMIC DNA]</scope>
    <source>
        <strain evidence="1">57</strain>
        <tissue evidence="1">Leaf</tissue>
    </source>
</reference>
<dbReference type="EMBL" id="JABFAB010000004">
    <property type="protein sequence ID" value="MBA0645680.1"/>
    <property type="molecule type" value="Genomic_DNA"/>
</dbReference>
<dbReference type="OrthoDB" id="10428565at2759"/>
<organism evidence="1 2">
    <name type="scientific">Gossypium klotzschianum</name>
    <dbReference type="NCBI Taxonomy" id="34286"/>
    <lineage>
        <taxon>Eukaryota</taxon>
        <taxon>Viridiplantae</taxon>
        <taxon>Streptophyta</taxon>
        <taxon>Embryophyta</taxon>
        <taxon>Tracheophyta</taxon>
        <taxon>Spermatophyta</taxon>
        <taxon>Magnoliopsida</taxon>
        <taxon>eudicotyledons</taxon>
        <taxon>Gunneridae</taxon>
        <taxon>Pentapetalae</taxon>
        <taxon>rosids</taxon>
        <taxon>malvids</taxon>
        <taxon>Malvales</taxon>
        <taxon>Malvaceae</taxon>
        <taxon>Malvoideae</taxon>
        <taxon>Gossypium</taxon>
    </lineage>
</organism>
<dbReference type="AlphaFoldDB" id="A0A7J8U5M7"/>
<gene>
    <name evidence="1" type="ORF">Goklo_013743</name>
</gene>
<evidence type="ECO:0000313" key="1">
    <source>
        <dbReference type="EMBL" id="MBA0645680.1"/>
    </source>
</evidence>
<dbReference type="Proteomes" id="UP000593573">
    <property type="component" value="Unassembled WGS sequence"/>
</dbReference>
<comment type="caution">
    <text evidence="1">The sequence shown here is derived from an EMBL/GenBank/DDBJ whole genome shotgun (WGS) entry which is preliminary data.</text>
</comment>
<evidence type="ECO:0000313" key="2">
    <source>
        <dbReference type="Proteomes" id="UP000593573"/>
    </source>
</evidence>
<proteinExistence type="predicted"/>